<dbReference type="EMBL" id="CP072943">
    <property type="protein sequence ID" value="QTX33841.1"/>
    <property type="molecule type" value="Genomic_DNA"/>
</dbReference>
<dbReference type="EMBL" id="CP072943">
    <property type="protein sequence ID" value="QTX33710.1"/>
    <property type="molecule type" value="Genomic_DNA"/>
</dbReference>
<dbReference type="KEGG" id="aram:KAR29_06410"/>
<dbReference type="PROSITE" id="PS50994">
    <property type="entry name" value="INTEGRASE"/>
    <property type="match status" value="1"/>
</dbReference>
<feature type="domain" description="Integrase catalytic" evidence="2">
    <location>
        <begin position="127"/>
        <end position="315"/>
    </location>
</feature>
<dbReference type="GO" id="GO:0003676">
    <property type="term" value="F:nucleic acid binding"/>
    <property type="evidence" value="ECO:0007669"/>
    <property type="project" value="InterPro"/>
</dbReference>
<dbReference type="InterPro" id="IPR047797">
    <property type="entry name" value="ISNCY_transpos"/>
</dbReference>
<dbReference type="SUPFAM" id="SSF53098">
    <property type="entry name" value="Ribonuclease H-like"/>
    <property type="match status" value="1"/>
</dbReference>
<dbReference type="InterPro" id="IPR001584">
    <property type="entry name" value="Integrase_cat-core"/>
</dbReference>
<gene>
    <name evidence="3" type="ORF">KAR29_00190</name>
    <name evidence="4" type="ORF">KAR29_00410</name>
    <name evidence="5" type="ORF">KAR29_05465</name>
    <name evidence="6" type="ORF">KAR29_06330</name>
    <name evidence="7" type="ORF">KAR29_06410</name>
    <name evidence="8" type="ORF">KAR29_06455</name>
    <name evidence="9" type="ORF">KAR29_09170</name>
    <name evidence="10" type="ORF">KAR29_13240</name>
</gene>
<reference evidence="11" key="1">
    <citation type="submission" date="2021-04" db="EMBL/GenBank/DDBJ databases">
        <title>A novel Synergistetes isolate from a pyrite-forming mixed culture.</title>
        <authorList>
            <person name="Bunk B."/>
            <person name="Sproer C."/>
            <person name="Spring S."/>
            <person name="Pester M."/>
        </authorList>
    </citation>
    <scope>NUCLEOTIDE SEQUENCE [LARGE SCALE GENOMIC DNA]</scope>
    <source>
        <strain evidence="11">J.5.4.2-T.3.5.2</strain>
    </source>
</reference>
<dbReference type="InterPro" id="IPR009057">
    <property type="entry name" value="Homeodomain-like_sf"/>
</dbReference>
<dbReference type="NCBIfam" id="NF033594">
    <property type="entry name" value="transpos_ISNCY_2"/>
    <property type="match status" value="1"/>
</dbReference>
<evidence type="ECO:0000313" key="5">
    <source>
        <dbReference type="EMBL" id="QTX33696.1"/>
    </source>
</evidence>
<dbReference type="KEGG" id="aram:KAR29_09170"/>
<dbReference type="EMBL" id="CP072943">
    <property type="protein sequence ID" value="QTX33612.1"/>
    <property type="molecule type" value="Genomic_DNA"/>
</dbReference>
<evidence type="ECO:0000313" key="3">
    <source>
        <dbReference type="EMBL" id="QTX33607.1"/>
    </source>
</evidence>
<dbReference type="EMBL" id="CP072943">
    <property type="protein sequence ID" value="QTX33708.1"/>
    <property type="molecule type" value="Genomic_DNA"/>
</dbReference>
<dbReference type="EMBL" id="CP072943">
    <property type="protein sequence ID" value="QTX33696.1"/>
    <property type="molecule type" value="Genomic_DNA"/>
</dbReference>
<evidence type="ECO:0000259" key="2">
    <source>
        <dbReference type="PROSITE" id="PS50994"/>
    </source>
</evidence>
<dbReference type="Pfam" id="PF13551">
    <property type="entry name" value="HTH_29"/>
    <property type="match status" value="1"/>
</dbReference>
<dbReference type="KEGG" id="aram:KAR29_00190"/>
<dbReference type="AlphaFoldDB" id="A0A9Q7ACA4"/>
<sequence>MTTRRDLLMKTKEARRLGLVEEAVAGNLTVQEVADRLGLSRRQVFRLKRRYREEGAQGLLHKGRGKPSRRRISQETRDFVVSLAKGLYRDTSCQHMAELLAEEHDLVLSAKSIARFLRAENLSLVHRHRAPKRRSRRVRRSRRGDLVQMDASPFDWFEIGERCTLHGVIDDATGEVLGLWMARNECLFGYFRVLRQMLDRHGVPRELYADRHTIFLSPKSEKLTIKEELEDSAPVTQFGRALEALGTRYVPAGSPQAKGRIERLWGTLQDRLVVAFRRAGVKTIEEANVLLAAYPGEVHNPRFARPPAEGASAFLPPPDGPALDLLLTRQTDRKASGDSTISLDGKQYALIGPRRRPLLLARGQAVKVIEKLDGKLLALVHDGLYDLAAVDKEPPATPPPVIETKTGTPCKTKKQRKPAADHPWRQNPAPPAAAVGSEQGTGSPP</sequence>
<evidence type="ECO:0000313" key="11">
    <source>
        <dbReference type="Proteomes" id="UP000671879"/>
    </source>
</evidence>
<evidence type="ECO:0000256" key="1">
    <source>
        <dbReference type="SAM" id="MobiDB-lite"/>
    </source>
</evidence>
<dbReference type="KEGG" id="aram:KAR29_13240"/>
<dbReference type="EMBL" id="CP072943">
    <property type="protein sequence ID" value="QTX33711.1"/>
    <property type="molecule type" value="Genomic_DNA"/>
</dbReference>
<dbReference type="KEGG" id="aram:KAR29_06455"/>
<dbReference type="InterPro" id="IPR012337">
    <property type="entry name" value="RNaseH-like_sf"/>
</dbReference>
<protein>
    <submittedName>
        <fullName evidence="10">ISNCY family transposase</fullName>
    </submittedName>
</protein>
<reference evidence="10" key="2">
    <citation type="journal article" date="2023" name="Int. J. Syst. Evol. Microbiol.">
        <title>&lt;i&gt;Aminithiophilus ramosus&lt;/i&gt; gen. nov., sp. nov., a sulphur-reducing bacterium isolated from a pyrite-forming enrichment culture, and taxonomic revision of the family &lt;i&gt;Synergistaceae&lt;/i&gt;.</title>
        <authorList>
            <person name="Pradel N."/>
            <person name="Fardeau M.L."/>
            <person name="Bunk B."/>
            <person name="Sproer C."/>
            <person name="Boedeker C."/>
            <person name="Wolf J."/>
            <person name="Neumann-Schaal M."/>
            <person name="Pester M."/>
            <person name="Spring S."/>
        </authorList>
    </citation>
    <scope>NUCLEOTIDE SEQUENCE</scope>
    <source>
        <strain evidence="10">J.5.4.2-T.3.5.2</strain>
    </source>
</reference>
<evidence type="ECO:0000313" key="4">
    <source>
        <dbReference type="EMBL" id="QTX33612.1"/>
    </source>
</evidence>
<dbReference type="EMBL" id="CP072943">
    <property type="protein sequence ID" value="QTX33761.1"/>
    <property type="molecule type" value="Genomic_DNA"/>
</dbReference>
<dbReference type="EMBL" id="CP072943">
    <property type="protein sequence ID" value="QTX33607.1"/>
    <property type="molecule type" value="Genomic_DNA"/>
</dbReference>
<accession>A0A9Q7ACA4</accession>
<dbReference type="SUPFAM" id="SSF46689">
    <property type="entry name" value="Homeodomain-like"/>
    <property type="match status" value="1"/>
</dbReference>
<evidence type="ECO:0000313" key="10">
    <source>
        <dbReference type="EMBL" id="QTX33841.1"/>
    </source>
</evidence>
<evidence type="ECO:0000313" key="7">
    <source>
        <dbReference type="EMBL" id="QTX33710.1"/>
    </source>
</evidence>
<dbReference type="InterPro" id="IPR036397">
    <property type="entry name" value="RNaseH_sf"/>
</dbReference>
<feature type="region of interest" description="Disordered" evidence="1">
    <location>
        <begin position="391"/>
        <end position="445"/>
    </location>
</feature>
<dbReference type="KEGG" id="aram:KAR29_05465"/>
<dbReference type="Proteomes" id="UP000671879">
    <property type="component" value="Chromosome"/>
</dbReference>
<dbReference type="KEGG" id="aram:KAR29_00410"/>
<proteinExistence type="predicted"/>
<dbReference type="PANTHER" id="PTHR35004:SF7">
    <property type="entry name" value="INTEGRASE PROTEIN"/>
    <property type="match status" value="1"/>
</dbReference>
<dbReference type="PANTHER" id="PTHR35004">
    <property type="entry name" value="TRANSPOSASE RV3428C-RELATED"/>
    <property type="match status" value="1"/>
</dbReference>
<evidence type="ECO:0000313" key="9">
    <source>
        <dbReference type="EMBL" id="QTX33761.1"/>
    </source>
</evidence>
<dbReference type="GO" id="GO:0015074">
    <property type="term" value="P:DNA integration"/>
    <property type="evidence" value="ECO:0007669"/>
    <property type="project" value="InterPro"/>
</dbReference>
<name>A0A9Q7ACA4_9BACT</name>
<evidence type="ECO:0000313" key="8">
    <source>
        <dbReference type="EMBL" id="QTX33711.1"/>
    </source>
</evidence>
<evidence type="ECO:0000313" key="6">
    <source>
        <dbReference type="EMBL" id="QTX33708.1"/>
    </source>
</evidence>
<dbReference type="Gene3D" id="3.30.420.10">
    <property type="entry name" value="Ribonuclease H-like superfamily/Ribonuclease H"/>
    <property type="match status" value="1"/>
</dbReference>
<keyword evidence="11" id="KW-1185">Reference proteome</keyword>
<dbReference type="KEGG" id="aram:KAR29_06330"/>
<organism evidence="10 11">
    <name type="scientific">Aminithiophilus ramosus</name>
    <dbReference type="NCBI Taxonomy" id="3029084"/>
    <lineage>
        <taxon>Bacteria</taxon>
        <taxon>Thermotogati</taxon>
        <taxon>Synergistota</taxon>
        <taxon>Synergistia</taxon>
        <taxon>Synergistales</taxon>
        <taxon>Aminithiophilaceae</taxon>
        <taxon>Aminithiophilus</taxon>
    </lineage>
</organism>